<dbReference type="InterPro" id="IPR014001">
    <property type="entry name" value="Helicase_ATP-bd"/>
</dbReference>
<evidence type="ECO:0000256" key="1">
    <source>
        <dbReference type="ARBA" id="ARBA00022741"/>
    </source>
</evidence>
<dbReference type="GO" id="GO:0006289">
    <property type="term" value="P:nucleotide-excision repair"/>
    <property type="evidence" value="ECO:0007669"/>
    <property type="project" value="TreeGrafter"/>
</dbReference>
<dbReference type="EMBL" id="FQYI01000003">
    <property type="protein sequence ID" value="SHI65283.1"/>
    <property type="molecule type" value="Genomic_DNA"/>
</dbReference>
<evidence type="ECO:0000259" key="5">
    <source>
        <dbReference type="PROSITE" id="PS51194"/>
    </source>
</evidence>
<dbReference type="PROSITE" id="PS51194">
    <property type="entry name" value="HELICASE_CTER"/>
    <property type="match status" value="1"/>
</dbReference>
<dbReference type="InterPro" id="IPR018973">
    <property type="entry name" value="MZB"/>
</dbReference>
<sequence length="1943" mass="222169">MNFDNFYNKVDGRLKDSINALWAMGDAEMQRYLEYLFKDQPLLAEPVLQNTFPWESAEKLMEEYAPEIFEKNFISAIDKVKGEYRFPKDRKPYKHQVQSWQKLLNEKKSIVVTTGTGSGKTECFMLPVLQDLYANCKNSNSINAIFLYPLNALIASQQKRMDAWCQKLGGITYAMYNSKTEENSKNNQDSQAYPQLISRKKIRDTPPNILFTNPSMLEYILLRRQDTPILEKSAGKLRWILLDEAHTLTGSSAAEMALLIRRLVDAFKTDIKDIRFALTSATVGSGNDDALKKFMANLCGIPEENIAVIEGKRVLNKTFDENKLADSRFDIKKIEQLRSDIVKNNFMPLQNLETYSPANLRDNLLKSADIISETDAVPLRAHFFLRSLGGLFCCTNPKCEKHKEFKPKHIPGTLHTIAAKNCECGWPLLELISCKSCGNYMMEGEIFEQDKRDKIRQITIEDGTAFNIHEEEDDEEIDNISEQKGNKIIILPNLPNKKYAHESYSPCAIETDGRLDYDGKSFLISHQVPDRCPFCGESAANAYHFRMSTAFTNRLLSDIILGETEGTTNDDKALWEGRKYISFTDSRQGTAKISALQNQDTEKNWIKSMVYHFLLKNGENPNADPNSILHYLQKQFDNAEKQIIRDHLKKEIDKEKAKVNNALPKINWKDLIYRINLDRSSELKTIFLNNLSDSRFTYGDNWKDFLTALLYDQFGRRLPRENSLENLGLVSLSYPKIDAIANRPAIANELGITIDEWKDLLKITVDYFIRAKFYYSIPETASQLTSGFYRKYQTVKEEDWPKAQENSKRQNRLVMLICAGLGWHDYEDLSPEKVDQINVLIIEIRKTLQANLLTNTGKNKFQLNLEEKSEFSINSKAYLCPVKRRLIDRHFRSYSPWITGGLTPENVENFRITKEVDIPKLPYPFNLNGENEQNHHQTRIWISENSKTLREQGVWSDLQERVLDIKPLFLAGEHSAQQSDKTLKKLEEQFNEGKLNILNCSTTMEMGVDIGGISTVLMNNVPPGPANYLQRSGRAGRRQEQKSLAVTICTPNPIGYNVFNNPKWALEHEIAPPMLQFRSPEVVSRHINALLFGKFIQSKEIGGVNVKDSIDTFFFGIEGAEPLANRFSDWLINLKDTEFSNEIEKLTKGTPMAGLKNSTYIHNVKQNFEKLKNKAETRKTNFENTLQNLRREYGENSPAYKAVNFQLGRYLSRNALTNLVEEGFAPSAGIPTGLVEIETTTINDLKKNQNKENPSYHITRALAAYAPGNEIVINNWKYISGGIISQNIYGGQDRHAVVQQCRKCGYQRVVEGDQENNIQQPCANCQHTDFVGISMATRGAGTFTELIEPAGFAVDLYSEKSRKIKETTSLSTVEPLLLNIKPWANDESSLIDIRESDRNAEILYYNKGKGDGFSVCLVCGRASLDPQKLESHRRLRGGKDQDGTICSGDGNSIKHNVILGGRFQTDFVEIRVKNEGNNFSNDEKLLYSLGVMFTKMLAEYLAIDEQELSFNLKQYGSYSSLFIFDTATGGAGYAPQFSLYLEKILEKSLNKLENCDCQTACTKCLIDRNSNHHLNWLDRHLAIDWLKRALDQSVPKELAEKMLGIKKLIGNVRDDINKYIYRNDIEEIWLYTDSNFEHWDLESSKIIKHLSENTKINFVITDEPIYRNQHDKITFFTSERYGNILKVSGENLPLHRVAIMKLKNGELIGYYAEEFSNKPDENWGAIISGASYILHKASLPEFSEVPEPTFNTGSSVAEIYIKTHQEINSDEIAEIVLEELAKKGINLQDLMAGNTYQAAYYDRYVKSPFAVLLMLQFLEKLKDKTGFNLESVKVNIKDFANQKKPSKFFHEFENSEERDKFLESIAENEFDLPNFGLIEGNIPHYRYFEFINGSQKIIIRPDAGIEHGWIAVENIGYDEIYAIDKFPIRKKDNNPILYTISVE</sequence>
<protein>
    <recommendedName>
        <fullName evidence="8">DEAD/DEAH box helicase</fullName>
    </recommendedName>
</protein>
<dbReference type="STRING" id="1118202.SAMN05443429_10333"/>
<organism evidence="6 7">
    <name type="scientific">Cruoricaptor ignavus</name>
    <dbReference type="NCBI Taxonomy" id="1118202"/>
    <lineage>
        <taxon>Bacteria</taxon>
        <taxon>Pseudomonadati</taxon>
        <taxon>Bacteroidota</taxon>
        <taxon>Flavobacteriia</taxon>
        <taxon>Flavobacteriales</taxon>
        <taxon>Weeksellaceae</taxon>
        <taxon>Cruoricaptor</taxon>
    </lineage>
</organism>
<evidence type="ECO:0000259" key="4">
    <source>
        <dbReference type="PROSITE" id="PS51192"/>
    </source>
</evidence>
<dbReference type="SMART" id="SM00487">
    <property type="entry name" value="DEXDc"/>
    <property type="match status" value="1"/>
</dbReference>
<dbReference type="Pfam" id="PF00271">
    <property type="entry name" value="Helicase_C"/>
    <property type="match status" value="1"/>
</dbReference>
<keyword evidence="1" id="KW-0547">Nucleotide-binding</keyword>
<dbReference type="InterPro" id="IPR027417">
    <property type="entry name" value="P-loop_NTPase"/>
</dbReference>
<dbReference type="GO" id="GO:0036297">
    <property type="term" value="P:interstrand cross-link repair"/>
    <property type="evidence" value="ECO:0007669"/>
    <property type="project" value="TreeGrafter"/>
</dbReference>
<dbReference type="Pfam" id="PF00270">
    <property type="entry name" value="DEAD"/>
    <property type="match status" value="1"/>
</dbReference>
<dbReference type="PANTHER" id="PTHR47957:SF3">
    <property type="entry name" value="ATP-DEPENDENT HELICASE HRQ1"/>
    <property type="match status" value="1"/>
</dbReference>
<evidence type="ECO:0008006" key="8">
    <source>
        <dbReference type="Google" id="ProtNLM"/>
    </source>
</evidence>
<dbReference type="Gene3D" id="3.40.50.300">
    <property type="entry name" value="P-loop containing nucleotide triphosphate hydrolases"/>
    <property type="match status" value="2"/>
</dbReference>
<evidence type="ECO:0000256" key="2">
    <source>
        <dbReference type="ARBA" id="ARBA00022840"/>
    </source>
</evidence>
<dbReference type="Pfam" id="PF09369">
    <property type="entry name" value="MZB"/>
    <property type="match status" value="1"/>
</dbReference>
<keyword evidence="2" id="KW-0067">ATP-binding</keyword>
<feature type="coiled-coil region" evidence="3">
    <location>
        <begin position="1161"/>
        <end position="1192"/>
    </location>
</feature>
<feature type="domain" description="Helicase ATP-binding" evidence="4">
    <location>
        <begin position="101"/>
        <end position="301"/>
    </location>
</feature>
<dbReference type="RefSeq" id="WP_073178703.1">
    <property type="nucleotide sequence ID" value="NZ_FQYI01000003.1"/>
</dbReference>
<dbReference type="OrthoDB" id="9815222at2"/>
<dbReference type="PROSITE" id="PS51192">
    <property type="entry name" value="HELICASE_ATP_BIND_1"/>
    <property type="match status" value="1"/>
</dbReference>
<evidence type="ECO:0000313" key="7">
    <source>
        <dbReference type="Proteomes" id="UP000184335"/>
    </source>
</evidence>
<name>A0A1M6CWL8_9FLAO</name>
<dbReference type="InterPro" id="IPR001650">
    <property type="entry name" value="Helicase_C-like"/>
</dbReference>
<evidence type="ECO:0000313" key="6">
    <source>
        <dbReference type="EMBL" id="SHI65283.1"/>
    </source>
</evidence>
<proteinExistence type="predicted"/>
<gene>
    <name evidence="6" type="ORF">SAMN05443429_10333</name>
</gene>
<dbReference type="GO" id="GO:0005524">
    <property type="term" value="F:ATP binding"/>
    <property type="evidence" value="ECO:0007669"/>
    <property type="project" value="UniProtKB-KW"/>
</dbReference>
<accession>A0A1M6CWL8</accession>
<dbReference type="SMART" id="SM00490">
    <property type="entry name" value="HELICc"/>
    <property type="match status" value="1"/>
</dbReference>
<dbReference type="GO" id="GO:0043138">
    <property type="term" value="F:3'-5' DNA helicase activity"/>
    <property type="evidence" value="ECO:0007669"/>
    <property type="project" value="TreeGrafter"/>
</dbReference>
<feature type="domain" description="Helicase C-terminal" evidence="5">
    <location>
        <begin position="921"/>
        <end position="1091"/>
    </location>
</feature>
<keyword evidence="7" id="KW-1185">Reference proteome</keyword>
<dbReference type="GO" id="GO:0003676">
    <property type="term" value="F:nucleic acid binding"/>
    <property type="evidence" value="ECO:0007669"/>
    <property type="project" value="InterPro"/>
</dbReference>
<dbReference type="InterPro" id="IPR011545">
    <property type="entry name" value="DEAD/DEAH_box_helicase_dom"/>
</dbReference>
<dbReference type="SUPFAM" id="SSF52540">
    <property type="entry name" value="P-loop containing nucleoside triphosphate hydrolases"/>
    <property type="match status" value="2"/>
</dbReference>
<evidence type="ECO:0000256" key="3">
    <source>
        <dbReference type="SAM" id="Coils"/>
    </source>
</evidence>
<reference evidence="6 7" key="1">
    <citation type="submission" date="2016-11" db="EMBL/GenBank/DDBJ databases">
        <authorList>
            <person name="Jaros S."/>
            <person name="Januszkiewicz K."/>
            <person name="Wedrychowicz H."/>
        </authorList>
    </citation>
    <scope>NUCLEOTIDE SEQUENCE [LARGE SCALE GENOMIC DNA]</scope>
    <source>
        <strain evidence="6 7">DSM 25479</strain>
    </source>
</reference>
<keyword evidence="3" id="KW-0175">Coiled coil</keyword>
<dbReference type="PANTHER" id="PTHR47957">
    <property type="entry name" value="ATP-DEPENDENT HELICASE HRQ1"/>
    <property type="match status" value="1"/>
</dbReference>
<dbReference type="Proteomes" id="UP000184335">
    <property type="component" value="Unassembled WGS sequence"/>
</dbReference>